<dbReference type="AlphaFoldDB" id="A0A4U6QJB5"/>
<feature type="chain" id="PRO_5020761221" evidence="1">
    <location>
        <begin position="19"/>
        <end position="190"/>
    </location>
</feature>
<dbReference type="RefSeq" id="WP_137447675.1">
    <property type="nucleotide sequence ID" value="NZ_SZZH01000001.1"/>
</dbReference>
<evidence type="ECO:0000313" key="3">
    <source>
        <dbReference type="Proteomes" id="UP000306985"/>
    </source>
</evidence>
<evidence type="ECO:0000313" key="2">
    <source>
        <dbReference type="EMBL" id="TKV60371.1"/>
    </source>
</evidence>
<accession>A0A4U6QJB5</accession>
<organism evidence="2 3">
    <name type="scientific">Nakamurella flava</name>
    <dbReference type="NCBI Taxonomy" id="2576308"/>
    <lineage>
        <taxon>Bacteria</taxon>
        <taxon>Bacillati</taxon>
        <taxon>Actinomycetota</taxon>
        <taxon>Actinomycetes</taxon>
        <taxon>Nakamurellales</taxon>
        <taxon>Nakamurellaceae</taxon>
        <taxon>Nakamurella</taxon>
    </lineage>
</organism>
<evidence type="ECO:0000256" key="1">
    <source>
        <dbReference type="SAM" id="SignalP"/>
    </source>
</evidence>
<protein>
    <submittedName>
        <fullName evidence="2">LPXTG cell wall anchor domain-containing protein</fullName>
    </submittedName>
</protein>
<dbReference type="Proteomes" id="UP000306985">
    <property type="component" value="Unassembled WGS sequence"/>
</dbReference>
<sequence length="190" mass="18345">MVGLAAAALLTLAPAAGAEESPAVASCPTPVLTAIPADVMPGTQVTVSGKNFGGCVEELEAAAATNTVQIGIATDQKVGTVLATVETSSDDPFTFTATVTIPDVPSAGDTIALAAGTEDSKTGLTYFAVLPLQYTGGSATPTGVPAGTGGFGLSDDDSGNTALTVAGGVGLALAGAGALGLRRRKASAHV</sequence>
<keyword evidence="1" id="KW-0732">Signal</keyword>
<comment type="caution">
    <text evidence="2">The sequence shown here is derived from an EMBL/GenBank/DDBJ whole genome shotgun (WGS) entry which is preliminary data.</text>
</comment>
<feature type="signal peptide" evidence="1">
    <location>
        <begin position="1"/>
        <end position="18"/>
    </location>
</feature>
<proteinExistence type="predicted"/>
<keyword evidence="3" id="KW-1185">Reference proteome</keyword>
<reference evidence="2 3" key="1">
    <citation type="submission" date="2019-05" db="EMBL/GenBank/DDBJ databases">
        <title>Nakamurella sp. N5BH11, whole genome shotgun sequence.</title>
        <authorList>
            <person name="Tuo L."/>
        </authorList>
    </citation>
    <scope>NUCLEOTIDE SEQUENCE [LARGE SCALE GENOMIC DNA]</scope>
    <source>
        <strain evidence="2 3">N5BH11</strain>
    </source>
</reference>
<dbReference type="EMBL" id="SZZH01000001">
    <property type="protein sequence ID" value="TKV60371.1"/>
    <property type="molecule type" value="Genomic_DNA"/>
</dbReference>
<dbReference type="NCBIfam" id="TIGR01167">
    <property type="entry name" value="LPXTG_anchor"/>
    <property type="match status" value="1"/>
</dbReference>
<gene>
    <name evidence="2" type="ORF">FDO65_01240</name>
</gene>
<name>A0A4U6QJB5_9ACTN</name>